<keyword evidence="2" id="KW-1185">Reference proteome</keyword>
<sequence length="425" mass="46147">MGEAKESRSRSREMLNLSLQIEKYPRDLLQRFMSTSDSQQSQELTPTSHSDKKAEDIELNLGLSLGGRFGVDKSSKKKLLRSSSIAGSIPIFREIDFAATPTTNATATRAVTYPTLIRTSSLPTETEEEWRKRKELQTLRRMEAKRRRSEKQRNSCSSASINPKMDKMDLNLDDENQGLAGNRAVGPPFGMQSWSAVARQALLGGGGGGGVKSGGGFFQGLVQPCSQGSVESQGGSSSGMSEFDSKPLQRTSGGGEARSPISAQALQDRCNQEIVGLSGKNINENSCRTSRPEMENPSKKLDSASSVGREIAMNAYEDMPCVFTKGDGPNGRRIEGILYRYGKGEEVRIMCVCHGSFLSPAEFVKHAGGGDVEHPLRHIVAANLGVFSLLIFCLKDCLGPSVLFGKANFMYISMLQIVPPATCRS</sequence>
<reference evidence="1 2" key="1">
    <citation type="journal article" date="2023" name="Science">
        <title>Complex scaffold remodeling in plant triterpene biosynthesis.</title>
        <authorList>
            <person name="De La Pena R."/>
            <person name="Hodgson H."/>
            <person name="Liu J.C."/>
            <person name="Stephenson M.J."/>
            <person name="Martin A.C."/>
            <person name="Owen C."/>
            <person name="Harkess A."/>
            <person name="Leebens-Mack J."/>
            <person name="Jimenez L.E."/>
            <person name="Osbourn A."/>
            <person name="Sattely E.S."/>
        </authorList>
    </citation>
    <scope>NUCLEOTIDE SEQUENCE [LARGE SCALE GENOMIC DNA]</scope>
    <source>
        <strain evidence="2">cv. JPN11</strain>
        <tissue evidence="1">Leaf</tissue>
    </source>
</reference>
<gene>
    <name evidence="1" type="ORF">OWV82_016898</name>
</gene>
<evidence type="ECO:0000313" key="1">
    <source>
        <dbReference type="EMBL" id="KAJ4710758.1"/>
    </source>
</evidence>
<accession>A0ACC1XHK5</accession>
<organism evidence="1 2">
    <name type="scientific">Melia azedarach</name>
    <name type="common">Chinaberry tree</name>
    <dbReference type="NCBI Taxonomy" id="155640"/>
    <lineage>
        <taxon>Eukaryota</taxon>
        <taxon>Viridiplantae</taxon>
        <taxon>Streptophyta</taxon>
        <taxon>Embryophyta</taxon>
        <taxon>Tracheophyta</taxon>
        <taxon>Spermatophyta</taxon>
        <taxon>Magnoliopsida</taxon>
        <taxon>eudicotyledons</taxon>
        <taxon>Gunneridae</taxon>
        <taxon>Pentapetalae</taxon>
        <taxon>rosids</taxon>
        <taxon>malvids</taxon>
        <taxon>Sapindales</taxon>
        <taxon>Meliaceae</taxon>
        <taxon>Melia</taxon>
    </lineage>
</organism>
<evidence type="ECO:0000313" key="2">
    <source>
        <dbReference type="Proteomes" id="UP001164539"/>
    </source>
</evidence>
<comment type="caution">
    <text evidence="1">The sequence shown here is derived from an EMBL/GenBank/DDBJ whole genome shotgun (WGS) entry which is preliminary data.</text>
</comment>
<protein>
    <submittedName>
        <fullName evidence="1">Ninja family</fullName>
    </submittedName>
</protein>
<dbReference type="Proteomes" id="UP001164539">
    <property type="component" value="Chromosome 9"/>
</dbReference>
<name>A0ACC1XHK5_MELAZ</name>
<dbReference type="EMBL" id="CM051402">
    <property type="protein sequence ID" value="KAJ4710758.1"/>
    <property type="molecule type" value="Genomic_DNA"/>
</dbReference>
<proteinExistence type="predicted"/>